<accession>W9XG05</accession>
<evidence type="ECO:0000256" key="6">
    <source>
        <dbReference type="SAM" id="Phobius"/>
    </source>
</evidence>
<dbReference type="GeneID" id="19192061"/>
<dbReference type="PANTHER" id="PTHR43872:SF1">
    <property type="entry name" value="MONOOXYGENASE, PUTATIVE (AFU_ORTHOLOGUE AFUA_8G02570)-RELATED"/>
    <property type="match status" value="1"/>
</dbReference>
<keyword evidence="3" id="KW-0274">FAD</keyword>
<reference evidence="7 8" key="1">
    <citation type="submission" date="2013-03" db="EMBL/GenBank/DDBJ databases">
        <title>The Genome Sequence of Cladophialophora psammophila CBS 110553.</title>
        <authorList>
            <consortium name="The Broad Institute Genomics Platform"/>
            <person name="Cuomo C."/>
            <person name="de Hoog S."/>
            <person name="Gorbushina A."/>
            <person name="Walker B."/>
            <person name="Young S.K."/>
            <person name="Zeng Q."/>
            <person name="Gargeya S."/>
            <person name="Fitzgerald M."/>
            <person name="Haas B."/>
            <person name="Abouelleil A."/>
            <person name="Allen A.W."/>
            <person name="Alvarado L."/>
            <person name="Arachchi H.M."/>
            <person name="Berlin A.M."/>
            <person name="Chapman S.B."/>
            <person name="Gainer-Dewar J."/>
            <person name="Goldberg J."/>
            <person name="Griggs A."/>
            <person name="Gujja S."/>
            <person name="Hansen M."/>
            <person name="Howarth C."/>
            <person name="Imamovic A."/>
            <person name="Ireland A."/>
            <person name="Larimer J."/>
            <person name="McCowan C."/>
            <person name="Murphy C."/>
            <person name="Pearson M."/>
            <person name="Poon T.W."/>
            <person name="Priest M."/>
            <person name="Roberts A."/>
            <person name="Saif S."/>
            <person name="Shea T."/>
            <person name="Sisk P."/>
            <person name="Sykes S."/>
            <person name="Wortman J."/>
            <person name="Nusbaum C."/>
            <person name="Birren B."/>
        </authorList>
    </citation>
    <scope>NUCLEOTIDE SEQUENCE [LARGE SCALE GENOMIC DNA]</scope>
    <source>
        <strain evidence="7 8">CBS 110553</strain>
    </source>
</reference>
<dbReference type="AlphaFoldDB" id="W9XG05"/>
<dbReference type="PANTHER" id="PTHR43872">
    <property type="entry name" value="MONOOXYGENASE, PUTATIVE (AFU_ORTHOLOGUE AFUA_8G02570)-RELATED"/>
    <property type="match status" value="1"/>
</dbReference>
<dbReference type="SUPFAM" id="SSF51905">
    <property type="entry name" value="FAD/NAD(P)-binding domain"/>
    <property type="match status" value="1"/>
</dbReference>
<organism evidence="7 8">
    <name type="scientific">Cladophialophora psammophila CBS 110553</name>
    <dbReference type="NCBI Taxonomy" id="1182543"/>
    <lineage>
        <taxon>Eukaryota</taxon>
        <taxon>Fungi</taxon>
        <taxon>Dikarya</taxon>
        <taxon>Ascomycota</taxon>
        <taxon>Pezizomycotina</taxon>
        <taxon>Eurotiomycetes</taxon>
        <taxon>Chaetothyriomycetidae</taxon>
        <taxon>Chaetothyriales</taxon>
        <taxon>Herpotrichiellaceae</taxon>
        <taxon>Cladophialophora</taxon>
    </lineage>
</organism>
<sequence length="506" mass="56507">MSKTPNAEHKQEPANGSDILDVAIIGAGISGINTAYRIQTELPDINYAIFEARDTIGGTWDFFKYPGLRSDSDLFTFGFSWRPWTKNNPIADAGSILEYLRTSTTMEGIDNHIQFNTRIQKANWSVKSHLWELTATTNNGVQHQSFARFLVLGTGYYDYEQALPVIIPRLDSFEGQTVHPQFWPADLDYTDKRVVCIGSGATAITLVPVLAQKAASVTMLQRSPSYIISISNSSKVSRLKQYLPKRLAYILNRLYFLTFPILFYYFCRLFPTLSRNTIRKAATKQLPEGYPMDPNFTPRYNPFDQRVCFAPDGDFYDAIRKGAKIVTGTIKQVVGDGILLDDGSKLSADIVITATGLKMLWGGKISITVDGKPYRIGDKLAWHNAMLQDLPNAMVVTGYVMASWTLGADATAFLLCRLLRGMRKHGLSTIVPRVPTDGSVKACPLITLSSTYVLAAAADSLPKCGSQGPWRRRFNYFTDTLKFKYGDVTEDLELYRENLPVTGLKL</sequence>
<evidence type="ECO:0000256" key="3">
    <source>
        <dbReference type="ARBA" id="ARBA00022827"/>
    </source>
</evidence>
<dbReference type="Pfam" id="PF00743">
    <property type="entry name" value="FMO-like"/>
    <property type="match status" value="1"/>
</dbReference>
<keyword evidence="4" id="KW-0560">Oxidoreductase</keyword>
<keyword evidence="2" id="KW-0285">Flavoprotein</keyword>
<dbReference type="RefSeq" id="XP_007746134.1">
    <property type="nucleotide sequence ID" value="XM_007747944.1"/>
</dbReference>
<feature type="transmembrane region" description="Helical" evidence="6">
    <location>
        <begin position="247"/>
        <end position="266"/>
    </location>
</feature>
<keyword evidence="8" id="KW-1185">Reference proteome</keyword>
<dbReference type="OrthoDB" id="66881at2759"/>
<comment type="caution">
    <text evidence="7">The sequence shown here is derived from an EMBL/GenBank/DDBJ whole genome shotgun (WGS) entry which is preliminary data.</text>
</comment>
<evidence type="ECO:0000256" key="1">
    <source>
        <dbReference type="ARBA" id="ARBA00001974"/>
    </source>
</evidence>
<proteinExistence type="predicted"/>
<evidence type="ECO:0000256" key="4">
    <source>
        <dbReference type="ARBA" id="ARBA00023002"/>
    </source>
</evidence>
<keyword evidence="5" id="KW-0503">Monooxygenase</keyword>
<dbReference type="Gene3D" id="3.50.50.60">
    <property type="entry name" value="FAD/NAD(P)-binding domain"/>
    <property type="match status" value="2"/>
</dbReference>
<name>W9XG05_9EURO</name>
<dbReference type="HOGENOM" id="CLU_032067_2_0_1"/>
<dbReference type="Proteomes" id="UP000019471">
    <property type="component" value="Unassembled WGS sequence"/>
</dbReference>
<evidence type="ECO:0000313" key="7">
    <source>
        <dbReference type="EMBL" id="EXJ69319.1"/>
    </source>
</evidence>
<comment type="cofactor">
    <cofactor evidence="1">
        <name>FAD</name>
        <dbReference type="ChEBI" id="CHEBI:57692"/>
    </cofactor>
</comment>
<keyword evidence="6" id="KW-0472">Membrane</keyword>
<protein>
    <recommendedName>
        <fullName evidence="9">FAD-containing monooxygenase EthA</fullName>
    </recommendedName>
</protein>
<keyword evidence="6" id="KW-0812">Transmembrane</keyword>
<dbReference type="eggNOG" id="KOG1399">
    <property type="taxonomic scope" value="Eukaryota"/>
</dbReference>
<evidence type="ECO:0000256" key="2">
    <source>
        <dbReference type="ARBA" id="ARBA00022630"/>
    </source>
</evidence>
<dbReference type="InterPro" id="IPR051820">
    <property type="entry name" value="FAD-binding_MO"/>
</dbReference>
<gene>
    <name evidence="7" type="ORF">A1O5_07355</name>
</gene>
<dbReference type="EMBL" id="AMGX01000011">
    <property type="protein sequence ID" value="EXJ69319.1"/>
    <property type="molecule type" value="Genomic_DNA"/>
</dbReference>
<keyword evidence="6" id="KW-1133">Transmembrane helix</keyword>
<dbReference type="GO" id="GO:0004499">
    <property type="term" value="F:N,N-dimethylaniline monooxygenase activity"/>
    <property type="evidence" value="ECO:0007669"/>
    <property type="project" value="InterPro"/>
</dbReference>
<evidence type="ECO:0000313" key="8">
    <source>
        <dbReference type="Proteomes" id="UP000019471"/>
    </source>
</evidence>
<dbReference type="GO" id="GO:0050660">
    <property type="term" value="F:flavin adenine dinucleotide binding"/>
    <property type="evidence" value="ECO:0007669"/>
    <property type="project" value="InterPro"/>
</dbReference>
<dbReference type="GO" id="GO:0050661">
    <property type="term" value="F:NADP binding"/>
    <property type="evidence" value="ECO:0007669"/>
    <property type="project" value="InterPro"/>
</dbReference>
<dbReference type="InterPro" id="IPR020946">
    <property type="entry name" value="Flavin_mOase-like"/>
</dbReference>
<evidence type="ECO:0000256" key="5">
    <source>
        <dbReference type="ARBA" id="ARBA00023033"/>
    </source>
</evidence>
<evidence type="ECO:0008006" key="9">
    <source>
        <dbReference type="Google" id="ProtNLM"/>
    </source>
</evidence>
<dbReference type="InterPro" id="IPR036188">
    <property type="entry name" value="FAD/NAD-bd_sf"/>
</dbReference>